<feature type="compositionally biased region" description="Acidic residues" evidence="1">
    <location>
        <begin position="285"/>
        <end position="294"/>
    </location>
</feature>
<feature type="region of interest" description="Disordered" evidence="1">
    <location>
        <begin position="272"/>
        <end position="354"/>
    </location>
</feature>
<feature type="domain" description="Micro-fibrillar-associated protein 1 C-terminal" evidence="2">
    <location>
        <begin position="207"/>
        <end position="430"/>
    </location>
</feature>
<name>A0A250XTF1_9CHLO</name>
<protein>
    <recommendedName>
        <fullName evidence="2">Micro-fibrillar-associated protein 1 C-terminal domain-containing protein</fullName>
    </recommendedName>
</protein>
<dbReference type="PANTHER" id="PTHR15327">
    <property type="entry name" value="MICROFIBRIL-ASSOCIATED PROTEIN"/>
    <property type="match status" value="1"/>
</dbReference>
<feature type="compositionally biased region" description="Basic and acidic residues" evidence="1">
    <location>
        <begin position="79"/>
        <end position="122"/>
    </location>
</feature>
<feature type="compositionally biased region" description="Low complexity" evidence="1">
    <location>
        <begin position="180"/>
        <end position="190"/>
    </location>
</feature>
<dbReference type="InterPro" id="IPR009730">
    <property type="entry name" value="MFAP1_C"/>
</dbReference>
<feature type="region of interest" description="Disordered" evidence="1">
    <location>
        <begin position="445"/>
        <end position="470"/>
    </location>
</feature>
<feature type="region of interest" description="Disordered" evidence="1">
    <location>
        <begin position="179"/>
        <end position="216"/>
    </location>
</feature>
<organism evidence="3 4">
    <name type="scientific">Chlamydomonas eustigma</name>
    <dbReference type="NCBI Taxonomy" id="1157962"/>
    <lineage>
        <taxon>Eukaryota</taxon>
        <taxon>Viridiplantae</taxon>
        <taxon>Chlorophyta</taxon>
        <taxon>core chlorophytes</taxon>
        <taxon>Chlorophyceae</taxon>
        <taxon>CS clade</taxon>
        <taxon>Chlamydomonadales</taxon>
        <taxon>Chlamydomonadaceae</taxon>
        <taxon>Chlamydomonas</taxon>
    </lineage>
</organism>
<sequence length="470" mass="54504">MSGALAARAADVESDKGRVAQTKVRRYWAGRAPDWSDAHEQGDQTLQESGPRERTRTETAPVIIKKTDDPRLRRLAQTHHRDEDIEDALQRRREIRAAEVVRRKRGDEDDEDAIKPVSEHVSLDQQVRTVKSEPAEEEAEDQVPSSSGQHPADQKDDDELIRRRQYVREKLLLQQRQQDEALAAATANAQLDDEEDNEDSESEYETDSEDEAAGVRLLKPVFVPKVARETIAEREALALEEEQQAEKERRRLAERKQETQQIVRATISLEEMAAREAAQGPQQIEDVDTDDDKDPADSYEGWKQRELKRIKRDREEKEKLEKEIQERERLRSMTDAEREAWDRANPKAQKQGEKKKLRFLQKYWHKGAYFQEGADDERSSAGGYEIFQRDYSAPTGEDKFDRAILPEVMQVKNFGRAGRTKWKHLVAEDTTYQALMQDDPMIQSLKEASRKREELGARPEDFKKPKKFKM</sequence>
<feature type="region of interest" description="Disordered" evidence="1">
    <location>
        <begin position="1"/>
        <end position="161"/>
    </location>
</feature>
<proteinExistence type="predicted"/>
<dbReference type="STRING" id="1157962.A0A250XTF1"/>
<gene>
    <name evidence="3" type="ORF">CEUSTIGMA_g13484.t1</name>
</gene>
<dbReference type="Proteomes" id="UP000232323">
    <property type="component" value="Unassembled WGS sequence"/>
</dbReference>
<feature type="compositionally biased region" description="Basic and acidic residues" evidence="1">
    <location>
        <begin position="244"/>
        <end position="257"/>
    </location>
</feature>
<evidence type="ECO:0000313" key="3">
    <source>
        <dbReference type="EMBL" id="GAX86070.1"/>
    </source>
</evidence>
<dbReference type="InterPro" id="IPR033194">
    <property type="entry name" value="MFAP1"/>
</dbReference>
<comment type="caution">
    <text evidence="3">The sequence shown here is derived from an EMBL/GenBank/DDBJ whole genome shotgun (WGS) entry which is preliminary data.</text>
</comment>
<keyword evidence="4" id="KW-1185">Reference proteome</keyword>
<evidence type="ECO:0000259" key="2">
    <source>
        <dbReference type="Pfam" id="PF06991"/>
    </source>
</evidence>
<evidence type="ECO:0000256" key="1">
    <source>
        <dbReference type="SAM" id="MobiDB-lite"/>
    </source>
</evidence>
<dbReference type="AlphaFoldDB" id="A0A250XTF1"/>
<feature type="region of interest" description="Disordered" evidence="1">
    <location>
        <begin position="237"/>
        <end position="257"/>
    </location>
</feature>
<dbReference type="Pfam" id="PF06991">
    <property type="entry name" value="MFAP1"/>
    <property type="match status" value="1"/>
</dbReference>
<reference evidence="3 4" key="1">
    <citation type="submission" date="2017-08" db="EMBL/GenBank/DDBJ databases">
        <title>Acidophilic green algal genome provides insights into adaptation to an acidic environment.</title>
        <authorList>
            <person name="Hirooka S."/>
            <person name="Hirose Y."/>
            <person name="Kanesaki Y."/>
            <person name="Higuchi S."/>
            <person name="Fujiwara T."/>
            <person name="Onuma R."/>
            <person name="Era A."/>
            <person name="Ohbayashi R."/>
            <person name="Uzuka A."/>
            <person name="Nozaki H."/>
            <person name="Yoshikawa H."/>
            <person name="Miyagishima S.Y."/>
        </authorList>
    </citation>
    <scope>NUCLEOTIDE SEQUENCE [LARGE SCALE GENOMIC DNA]</scope>
    <source>
        <strain evidence="3 4">NIES-2499</strain>
    </source>
</reference>
<evidence type="ECO:0000313" key="4">
    <source>
        <dbReference type="Proteomes" id="UP000232323"/>
    </source>
</evidence>
<feature type="compositionally biased region" description="Basic and acidic residues" evidence="1">
    <location>
        <begin position="300"/>
        <end position="354"/>
    </location>
</feature>
<accession>A0A250XTF1</accession>
<dbReference type="EMBL" id="BEGY01000224">
    <property type="protein sequence ID" value="GAX86070.1"/>
    <property type="molecule type" value="Genomic_DNA"/>
</dbReference>
<feature type="compositionally biased region" description="Basic and acidic residues" evidence="1">
    <location>
        <begin position="447"/>
        <end position="463"/>
    </location>
</feature>
<dbReference type="OrthoDB" id="1111734at2759"/>
<feature type="compositionally biased region" description="Acidic residues" evidence="1">
    <location>
        <begin position="191"/>
        <end position="212"/>
    </location>
</feature>